<evidence type="ECO:0000256" key="1">
    <source>
        <dbReference type="SAM" id="Phobius"/>
    </source>
</evidence>
<accession>A0ABR4M4X8</accession>
<protein>
    <submittedName>
        <fullName evidence="2">Uncharacterized protein</fullName>
    </submittedName>
</protein>
<dbReference type="RefSeq" id="XP_070890644.1">
    <property type="nucleotide sequence ID" value="XM_071028070.1"/>
</dbReference>
<feature type="transmembrane region" description="Helical" evidence="1">
    <location>
        <begin position="134"/>
        <end position="156"/>
    </location>
</feature>
<feature type="transmembrane region" description="Helical" evidence="1">
    <location>
        <begin position="12"/>
        <end position="34"/>
    </location>
</feature>
<keyword evidence="1" id="KW-1133">Transmembrane helix</keyword>
<keyword evidence="1" id="KW-0472">Membrane</keyword>
<sequence length="166" mass="18280">MFFRPVNLPLPIFIANGTLLATGLHVAIFTRLPWPFHRINITTKGKDKDKDNKERKPLELFAPSPTTPRITDTTTLFGLVTSCLMAPYFLSSYMPIEENQFLAVSVPIRLAASACLFGHALFRGAGGKMSVEGYWEFLGFAVLDLAASVHVGYTLGRFDGVVPGFL</sequence>
<keyword evidence="1" id="KW-0812">Transmembrane</keyword>
<evidence type="ECO:0000313" key="2">
    <source>
        <dbReference type="EMBL" id="KAL2871665.1"/>
    </source>
</evidence>
<proteinExistence type="predicted"/>
<feature type="transmembrane region" description="Helical" evidence="1">
    <location>
        <begin position="76"/>
        <end position="96"/>
    </location>
</feature>
<evidence type="ECO:0000313" key="3">
    <source>
        <dbReference type="Proteomes" id="UP001610432"/>
    </source>
</evidence>
<dbReference type="GeneID" id="98143142"/>
<gene>
    <name evidence="2" type="ORF">BJX67DRAFT_342769</name>
</gene>
<comment type="caution">
    <text evidence="2">The sequence shown here is derived from an EMBL/GenBank/DDBJ whole genome shotgun (WGS) entry which is preliminary data.</text>
</comment>
<dbReference type="Proteomes" id="UP001610432">
    <property type="component" value="Unassembled WGS sequence"/>
</dbReference>
<name>A0ABR4M4X8_9EURO</name>
<organism evidence="2 3">
    <name type="scientific">Aspergillus lucknowensis</name>
    <dbReference type="NCBI Taxonomy" id="176173"/>
    <lineage>
        <taxon>Eukaryota</taxon>
        <taxon>Fungi</taxon>
        <taxon>Dikarya</taxon>
        <taxon>Ascomycota</taxon>
        <taxon>Pezizomycotina</taxon>
        <taxon>Eurotiomycetes</taxon>
        <taxon>Eurotiomycetidae</taxon>
        <taxon>Eurotiales</taxon>
        <taxon>Aspergillaceae</taxon>
        <taxon>Aspergillus</taxon>
        <taxon>Aspergillus subgen. Nidulantes</taxon>
    </lineage>
</organism>
<feature type="transmembrane region" description="Helical" evidence="1">
    <location>
        <begin position="102"/>
        <end position="122"/>
    </location>
</feature>
<keyword evidence="3" id="KW-1185">Reference proteome</keyword>
<dbReference type="EMBL" id="JBFXLQ010000003">
    <property type="protein sequence ID" value="KAL2871665.1"/>
    <property type="molecule type" value="Genomic_DNA"/>
</dbReference>
<reference evidence="2 3" key="1">
    <citation type="submission" date="2024-07" db="EMBL/GenBank/DDBJ databases">
        <title>Section-level genome sequencing and comparative genomics of Aspergillus sections Usti and Cavernicolus.</title>
        <authorList>
            <consortium name="Lawrence Berkeley National Laboratory"/>
            <person name="Nybo J.L."/>
            <person name="Vesth T.C."/>
            <person name="Theobald S."/>
            <person name="Frisvad J.C."/>
            <person name="Larsen T.O."/>
            <person name="Kjaerboelling I."/>
            <person name="Rothschild-Mancinelli K."/>
            <person name="Lyhne E.K."/>
            <person name="Kogle M.E."/>
            <person name="Barry K."/>
            <person name="Clum A."/>
            <person name="Na H."/>
            <person name="Ledsgaard L."/>
            <person name="Lin J."/>
            <person name="Lipzen A."/>
            <person name="Kuo A."/>
            <person name="Riley R."/>
            <person name="Mondo S."/>
            <person name="Labutti K."/>
            <person name="Haridas S."/>
            <person name="Pangalinan J."/>
            <person name="Salamov A.A."/>
            <person name="Simmons B.A."/>
            <person name="Magnuson J.K."/>
            <person name="Chen J."/>
            <person name="Drula E."/>
            <person name="Henrissat B."/>
            <person name="Wiebenga A."/>
            <person name="Lubbers R.J."/>
            <person name="Gomes A.C."/>
            <person name="Macurrencykelacurrency M.R."/>
            <person name="Stajich J."/>
            <person name="Grigoriev I.V."/>
            <person name="Mortensen U.H."/>
            <person name="De Vries R.P."/>
            <person name="Baker S.E."/>
            <person name="Andersen M.R."/>
        </authorList>
    </citation>
    <scope>NUCLEOTIDE SEQUENCE [LARGE SCALE GENOMIC DNA]</scope>
    <source>
        <strain evidence="2 3">CBS 449.75</strain>
    </source>
</reference>